<accession>A0A814LJ22</accession>
<sequence>MIIQNTRRKKTRKFRPISVVLVFIGLLIVLVSIYFANTYYGSQVSEFFINKVREFYGNDENESIESLYNKNRNFQQKTTLSNDQIKYSQYTTTNKPLTSKYSTLTTETTRNKLTTPNTNFEITKNPQNVLTSIISTTSTKTTHFHESNIPPSTTVKPVKESSAKTMNSTLIMTASKPQTITPSATIKPVTESETKTTVPPVTHSKPQTITPSATIKPVTEPVFKVTPTTISSRQTTKTQFVSSTNLNLHIQNSEQINSNLPKTTSSIKTTLSP</sequence>
<comment type="caution">
    <text evidence="3">The sequence shown here is derived from an EMBL/GenBank/DDBJ whole genome shotgun (WGS) entry which is preliminary data.</text>
</comment>
<feature type="compositionally biased region" description="Polar residues" evidence="1">
    <location>
        <begin position="195"/>
        <end position="211"/>
    </location>
</feature>
<organism evidence="3 4">
    <name type="scientific">Brachionus calyciflorus</name>
    <dbReference type="NCBI Taxonomy" id="104777"/>
    <lineage>
        <taxon>Eukaryota</taxon>
        <taxon>Metazoa</taxon>
        <taxon>Spiralia</taxon>
        <taxon>Gnathifera</taxon>
        <taxon>Rotifera</taxon>
        <taxon>Eurotatoria</taxon>
        <taxon>Monogononta</taxon>
        <taxon>Pseudotrocha</taxon>
        <taxon>Ploima</taxon>
        <taxon>Brachionidae</taxon>
        <taxon>Brachionus</taxon>
    </lineage>
</organism>
<feature type="region of interest" description="Disordered" evidence="1">
    <location>
        <begin position="141"/>
        <end position="160"/>
    </location>
</feature>
<feature type="region of interest" description="Disordered" evidence="1">
    <location>
        <begin position="189"/>
        <end position="211"/>
    </location>
</feature>
<evidence type="ECO:0000256" key="2">
    <source>
        <dbReference type="SAM" id="Phobius"/>
    </source>
</evidence>
<keyword evidence="2" id="KW-0472">Membrane</keyword>
<dbReference type="Proteomes" id="UP000663879">
    <property type="component" value="Unassembled WGS sequence"/>
</dbReference>
<proteinExistence type="predicted"/>
<evidence type="ECO:0000313" key="3">
    <source>
        <dbReference type="EMBL" id="CAF1064899.1"/>
    </source>
</evidence>
<protein>
    <submittedName>
        <fullName evidence="3">Uncharacterized protein</fullName>
    </submittedName>
</protein>
<name>A0A814LJ22_9BILA</name>
<keyword evidence="2" id="KW-0812">Transmembrane</keyword>
<reference evidence="3" key="1">
    <citation type="submission" date="2021-02" db="EMBL/GenBank/DDBJ databases">
        <authorList>
            <person name="Nowell W R."/>
        </authorList>
    </citation>
    <scope>NUCLEOTIDE SEQUENCE</scope>
    <source>
        <strain evidence="3">Ploen Becks lab</strain>
    </source>
</reference>
<evidence type="ECO:0000256" key="1">
    <source>
        <dbReference type="SAM" id="MobiDB-lite"/>
    </source>
</evidence>
<gene>
    <name evidence="3" type="ORF">OXX778_LOCUS19453</name>
</gene>
<dbReference type="AlphaFoldDB" id="A0A814LJ22"/>
<keyword evidence="2" id="KW-1133">Transmembrane helix</keyword>
<keyword evidence="4" id="KW-1185">Reference proteome</keyword>
<evidence type="ECO:0000313" key="4">
    <source>
        <dbReference type="Proteomes" id="UP000663879"/>
    </source>
</evidence>
<dbReference type="EMBL" id="CAJNOC010005892">
    <property type="protein sequence ID" value="CAF1064899.1"/>
    <property type="molecule type" value="Genomic_DNA"/>
</dbReference>
<feature type="transmembrane region" description="Helical" evidence="2">
    <location>
        <begin position="17"/>
        <end position="36"/>
    </location>
</feature>
<feature type="region of interest" description="Disordered" evidence="1">
    <location>
        <begin position="254"/>
        <end position="273"/>
    </location>
</feature>